<keyword evidence="4 11" id="KW-0808">Transferase</keyword>
<dbReference type="PANTHER" id="PTHR30400">
    <property type="entry name" value="MONOFUNCTIONAL BIOSYNTHETIC PEPTIDOGLYCAN TRANSGLYCOSYLASE"/>
    <property type="match status" value="1"/>
</dbReference>
<keyword evidence="2" id="KW-0997">Cell inner membrane</keyword>
<dbReference type="Pfam" id="PF00912">
    <property type="entry name" value="Transgly"/>
    <property type="match status" value="1"/>
</dbReference>
<dbReference type="RefSeq" id="WP_375557952.1">
    <property type="nucleotide sequence ID" value="NZ_JBBVGT010000002.1"/>
</dbReference>
<gene>
    <name evidence="11 13" type="primary">mtgA</name>
    <name evidence="13" type="ORF">WKR92_04125</name>
</gene>
<comment type="caution">
    <text evidence="13">The sequence shown here is derived from an EMBL/GenBank/DDBJ whole genome shotgun (WGS) entry which is preliminary data.</text>
</comment>
<evidence type="ECO:0000256" key="3">
    <source>
        <dbReference type="ARBA" id="ARBA00022676"/>
    </source>
</evidence>
<protein>
    <recommendedName>
        <fullName evidence="11">Biosynthetic peptidoglycan transglycosylase</fullName>
        <ecNumber evidence="11">2.4.99.28</ecNumber>
    </recommendedName>
    <alternativeName>
        <fullName evidence="11">Glycan polymerase</fullName>
    </alternativeName>
    <alternativeName>
        <fullName evidence="11">Peptidoglycan glycosyltransferase MtgA</fullName>
        <shortName evidence="11">PGT</shortName>
    </alternativeName>
</protein>
<evidence type="ECO:0000256" key="5">
    <source>
        <dbReference type="ARBA" id="ARBA00022692"/>
    </source>
</evidence>
<evidence type="ECO:0000256" key="1">
    <source>
        <dbReference type="ARBA" id="ARBA00022475"/>
    </source>
</evidence>
<dbReference type="Gene3D" id="1.10.3810.10">
    <property type="entry name" value="Biosynthetic peptidoglycan transglycosylase-like"/>
    <property type="match status" value="1"/>
</dbReference>
<dbReference type="PANTHER" id="PTHR30400:SF0">
    <property type="entry name" value="BIOSYNTHETIC PEPTIDOGLYCAN TRANSGLYCOSYLASE"/>
    <property type="match status" value="1"/>
</dbReference>
<keyword evidence="3 11" id="KW-0328">Glycosyltransferase</keyword>
<dbReference type="SUPFAM" id="SSF53955">
    <property type="entry name" value="Lysozyme-like"/>
    <property type="match status" value="1"/>
</dbReference>
<sequence length="235" mass="27371">MAKQRSIKKKPKNKKRIFTILLRVVFYFIVISAGWVILYRFVNPPITILMIQRNSQDIQNEKQPAPRKWVNYEDLSENLKRAVIASEDAHFMQHRGFDKKAIKEAIQKNKEGGTLRGGSTISQQTAKNVFLWPQRSWIRKGLEAWFTILIEAFWSKERILEVYLNVIEMGPNLYGAESATQYYFNKSAQSLTKRQAALIAAVLPNPLRWSPAKPTNYISNRAYRIVRYMPHSEIP</sequence>
<evidence type="ECO:0000256" key="7">
    <source>
        <dbReference type="ARBA" id="ARBA00022984"/>
    </source>
</evidence>
<organism evidence="13 14">
    <name type="scientific">Albibacterium profundi</name>
    <dbReference type="NCBI Taxonomy" id="3134906"/>
    <lineage>
        <taxon>Bacteria</taxon>
        <taxon>Pseudomonadati</taxon>
        <taxon>Bacteroidota</taxon>
        <taxon>Sphingobacteriia</taxon>
        <taxon>Sphingobacteriales</taxon>
        <taxon>Sphingobacteriaceae</taxon>
        <taxon>Albibacterium</taxon>
    </lineage>
</organism>
<evidence type="ECO:0000313" key="13">
    <source>
        <dbReference type="EMBL" id="MFB5945012.1"/>
    </source>
</evidence>
<keyword evidence="10 11" id="KW-0961">Cell wall biogenesis/degradation</keyword>
<proteinExistence type="inferred from homology"/>
<feature type="domain" description="Glycosyl transferase family 51" evidence="12">
    <location>
        <begin position="59"/>
        <end position="229"/>
    </location>
</feature>
<dbReference type="InterPro" id="IPR001264">
    <property type="entry name" value="Glyco_trans_51"/>
</dbReference>
<accession>A0ABV5CBV2</accession>
<keyword evidence="6 11" id="KW-0133">Cell shape</keyword>
<evidence type="ECO:0000313" key="14">
    <source>
        <dbReference type="Proteomes" id="UP001580928"/>
    </source>
</evidence>
<comment type="similarity">
    <text evidence="11">Belongs to the glycosyltransferase 51 family.</text>
</comment>
<evidence type="ECO:0000256" key="11">
    <source>
        <dbReference type="HAMAP-Rule" id="MF_00766"/>
    </source>
</evidence>
<evidence type="ECO:0000256" key="6">
    <source>
        <dbReference type="ARBA" id="ARBA00022960"/>
    </source>
</evidence>
<keyword evidence="1 11" id="KW-1003">Cell membrane</keyword>
<keyword evidence="14" id="KW-1185">Reference proteome</keyword>
<dbReference type="EC" id="2.4.99.28" evidence="11"/>
<dbReference type="NCBIfam" id="TIGR02070">
    <property type="entry name" value="mono_pep_trsgly"/>
    <property type="match status" value="1"/>
</dbReference>
<evidence type="ECO:0000256" key="2">
    <source>
        <dbReference type="ARBA" id="ARBA00022519"/>
    </source>
</evidence>
<dbReference type="Proteomes" id="UP001580928">
    <property type="component" value="Unassembled WGS sequence"/>
</dbReference>
<dbReference type="HAMAP" id="MF_00766">
    <property type="entry name" value="PGT_MtgA"/>
    <property type="match status" value="1"/>
</dbReference>
<reference evidence="13 14" key="1">
    <citation type="submission" date="2024-04" db="EMBL/GenBank/DDBJ databases">
        <title>Albibacterium profundi sp. nov., isolated from sediment of the Challenger Deep of Mariana Trench.</title>
        <authorList>
            <person name="Wang Y."/>
        </authorList>
    </citation>
    <scope>NUCLEOTIDE SEQUENCE [LARGE SCALE GENOMIC DNA]</scope>
    <source>
        <strain evidence="13 14">RHL897</strain>
    </source>
</reference>
<evidence type="ECO:0000259" key="12">
    <source>
        <dbReference type="Pfam" id="PF00912"/>
    </source>
</evidence>
<comment type="catalytic activity">
    <reaction evidence="11">
        <text>[GlcNAc-(1-&gt;4)-Mur2Ac(oyl-L-Ala-gamma-D-Glu-L-Lys-D-Ala-D-Ala)](n)-di-trans,octa-cis-undecaprenyl diphosphate + beta-D-GlcNAc-(1-&gt;4)-Mur2Ac(oyl-L-Ala-gamma-D-Glu-L-Lys-D-Ala-D-Ala)-di-trans,octa-cis-undecaprenyl diphosphate = [GlcNAc-(1-&gt;4)-Mur2Ac(oyl-L-Ala-gamma-D-Glu-L-Lys-D-Ala-D-Ala)](n+1)-di-trans,octa-cis-undecaprenyl diphosphate + di-trans,octa-cis-undecaprenyl diphosphate + H(+)</text>
        <dbReference type="Rhea" id="RHEA:23708"/>
        <dbReference type="Rhea" id="RHEA-COMP:9602"/>
        <dbReference type="Rhea" id="RHEA-COMP:9603"/>
        <dbReference type="ChEBI" id="CHEBI:15378"/>
        <dbReference type="ChEBI" id="CHEBI:58405"/>
        <dbReference type="ChEBI" id="CHEBI:60033"/>
        <dbReference type="ChEBI" id="CHEBI:78435"/>
        <dbReference type="EC" id="2.4.99.28"/>
    </reaction>
</comment>
<keyword evidence="8 11" id="KW-1133">Transmembrane helix</keyword>
<name>A0ABV5CBV2_9SPHI</name>
<evidence type="ECO:0000256" key="4">
    <source>
        <dbReference type="ARBA" id="ARBA00022679"/>
    </source>
</evidence>
<dbReference type="InterPro" id="IPR023346">
    <property type="entry name" value="Lysozyme-like_dom_sf"/>
</dbReference>
<evidence type="ECO:0000256" key="10">
    <source>
        <dbReference type="ARBA" id="ARBA00023316"/>
    </source>
</evidence>
<comment type="pathway">
    <text evidence="11">Cell wall biogenesis; peptidoglycan biosynthesis.</text>
</comment>
<evidence type="ECO:0000256" key="9">
    <source>
        <dbReference type="ARBA" id="ARBA00023136"/>
    </source>
</evidence>
<feature type="transmembrane region" description="Helical" evidence="11">
    <location>
        <begin position="20"/>
        <end position="42"/>
    </location>
</feature>
<dbReference type="GO" id="GO:0016757">
    <property type="term" value="F:glycosyltransferase activity"/>
    <property type="evidence" value="ECO:0007669"/>
    <property type="project" value="UniProtKB-KW"/>
</dbReference>
<dbReference type="InterPro" id="IPR011812">
    <property type="entry name" value="Pep_trsgly"/>
</dbReference>
<comment type="function">
    <text evidence="11">Peptidoglycan polymerase that catalyzes glycan chain elongation from lipid-linked precursors.</text>
</comment>
<dbReference type="EMBL" id="JBBVGT010000002">
    <property type="protein sequence ID" value="MFB5945012.1"/>
    <property type="molecule type" value="Genomic_DNA"/>
</dbReference>
<evidence type="ECO:0000256" key="8">
    <source>
        <dbReference type="ARBA" id="ARBA00022989"/>
    </source>
</evidence>
<comment type="subcellular location">
    <subcellularLocation>
        <location evidence="11">Cell membrane</location>
        <topology evidence="11">Single-pass membrane protein</topology>
    </subcellularLocation>
</comment>
<keyword evidence="7 11" id="KW-0573">Peptidoglycan synthesis</keyword>
<dbReference type="InterPro" id="IPR036950">
    <property type="entry name" value="PBP_transglycosylase"/>
</dbReference>
<keyword evidence="5 11" id="KW-0812">Transmembrane</keyword>
<keyword evidence="9 11" id="KW-0472">Membrane</keyword>